<feature type="compositionally biased region" description="Polar residues" evidence="1">
    <location>
        <begin position="408"/>
        <end position="424"/>
    </location>
</feature>
<proteinExistence type="predicted"/>
<feature type="compositionally biased region" description="Polar residues" evidence="1">
    <location>
        <begin position="243"/>
        <end position="260"/>
    </location>
</feature>
<name>A0ABN8WJP6_SACUV</name>
<gene>
    <name evidence="2" type="primary">SUVZ14G2460</name>
    <name evidence="2" type="ORF">SUVZ_14G2460</name>
</gene>
<protein>
    <recommendedName>
        <fullName evidence="4">Mlf3p</fullName>
    </recommendedName>
</protein>
<accession>A0ABN8WJP6</accession>
<keyword evidence="3" id="KW-1185">Reference proteome</keyword>
<feature type="compositionally biased region" description="Polar residues" evidence="1">
    <location>
        <begin position="284"/>
        <end position="342"/>
    </location>
</feature>
<evidence type="ECO:0000256" key="1">
    <source>
        <dbReference type="SAM" id="MobiDB-lite"/>
    </source>
</evidence>
<reference evidence="2" key="1">
    <citation type="submission" date="2022-10" db="EMBL/GenBank/DDBJ databases">
        <authorList>
            <person name="Byrne P K."/>
        </authorList>
    </citation>
    <scope>NUCLEOTIDE SEQUENCE</scope>
    <source>
        <strain evidence="2">ZP964</strain>
    </source>
</reference>
<evidence type="ECO:0008006" key="4">
    <source>
        <dbReference type="Google" id="ProtNLM"/>
    </source>
</evidence>
<feature type="compositionally biased region" description="Low complexity" evidence="1">
    <location>
        <begin position="36"/>
        <end position="56"/>
    </location>
</feature>
<feature type="region of interest" description="Disordered" evidence="1">
    <location>
        <begin position="32"/>
        <end position="104"/>
    </location>
</feature>
<dbReference type="Proteomes" id="UP001162085">
    <property type="component" value="Chromosome 14"/>
</dbReference>
<dbReference type="EMBL" id="OX365941">
    <property type="protein sequence ID" value="CAI4051805.1"/>
    <property type="molecule type" value="Genomic_DNA"/>
</dbReference>
<feature type="compositionally biased region" description="Low complexity" evidence="1">
    <location>
        <begin position="69"/>
        <end position="84"/>
    </location>
</feature>
<feature type="compositionally biased region" description="Low complexity" evidence="1">
    <location>
        <begin position="272"/>
        <end position="283"/>
    </location>
</feature>
<feature type="compositionally biased region" description="Low complexity" evidence="1">
    <location>
        <begin position="394"/>
        <end position="407"/>
    </location>
</feature>
<feature type="region of interest" description="Disordered" evidence="1">
    <location>
        <begin position="391"/>
        <end position="428"/>
    </location>
</feature>
<feature type="compositionally biased region" description="Polar residues" evidence="1">
    <location>
        <begin position="93"/>
        <end position="104"/>
    </location>
</feature>
<evidence type="ECO:0000313" key="3">
    <source>
        <dbReference type="Proteomes" id="UP001162085"/>
    </source>
</evidence>
<organism evidence="2 3">
    <name type="scientific">Saccharomyces uvarum</name>
    <name type="common">Yeast</name>
    <name type="synonym">Saccharomyces bayanus var. uvarum</name>
    <dbReference type="NCBI Taxonomy" id="230603"/>
    <lineage>
        <taxon>Eukaryota</taxon>
        <taxon>Fungi</taxon>
        <taxon>Dikarya</taxon>
        <taxon>Ascomycota</taxon>
        <taxon>Saccharomycotina</taxon>
        <taxon>Saccharomycetes</taxon>
        <taxon>Saccharomycetales</taxon>
        <taxon>Saccharomycetaceae</taxon>
        <taxon>Saccharomyces</taxon>
    </lineage>
</organism>
<evidence type="ECO:0000313" key="2">
    <source>
        <dbReference type="EMBL" id="CAI4051805.1"/>
    </source>
</evidence>
<sequence length="451" mass="49149">MCVYKSDSNKSNPSFIFERTVQDVNSNDLFFAPPISASNTARSSRSNTARSSRSNSFYNLQTASPIPISSGRTKSSSSRKNSNNVLSPLDNVMPTSRSNSTTSSLAHQEYVLNPISNMHHHHSRRRTLENSVAPALDASCSIVNDENTDLTDVDMVYSRRPSSTIGLNLALLSRTNSATLPSVSSPVSPDLKLSRSYSHSAGARPALNNVNNTGMTTASGEPKSRILRFYSYVDMLNDEKLTQTNNAPSARPSLKSQPNSCPFILKQPQPQASYSSSATTTFSNPFTKSTEFSSGSPYVSPQQNARRYSTNASKSPQNQSSSILLQRKSTLSNAEHTTNQGRNPRFQIESSDSEEEEDLAMDMLEPSFRPSSSLRSSANFMASNPEIANQVPLSSSSSFTTMPKSMSLSNDPSFVSSSNTLTSDNELRIEKVSEVLKKKVSNSGFSSDLNN</sequence>
<feature type="region of interest" description="Disordered" evidence="1">
    <location>
        <begin position="243"/>
        <end position="359"/>
    </location>
</feature>